<dbReference type="CDD" id="cd02972">
    <property type="entry name" value="DsbA_family"/>
    <property type="match status" value="1"/>
</dbReference>
<dbReference type="InterPro" id="IPR036249">
    <property type="entry name" value="Thioredoxin-like_sf"/>
</dbReference>
<dbReference type="EMBL" id="PFBZ01000232">
    <property type="protein sequence ID" value="PIT86025.1"/>
    <property type="molecule type" value="Genomic_DNA"/>
</dbReference>
<protein>
    <recommendedName>
        <fullName evidence="1">Thioredoxin-like fold domain-containing protein</fullName>
    </recommendedName>
</protein>
<name>A0A2M6VZV3_9BACT</name>
<gene>
    <name evidence="2" type="ORF">COU33_05460</name>
</gene>
<comment type="caution">
    <text evidence="2">The sequence shown here is derived from an EMBL/GenBank/DDBJ whole genome shotgun (WGS) entry which is preliminary data.</text>
</comment>
<feature type="domain" description="Thioredoxin-like fold" evidence="1">
    <location>
        <begin position="2"/>
        <end position="44"/>
    </location>
</feature>
<proteinExistence type="predicted"/>
<dbReference type="SUPFAM" id="SSF52833">
    <property type="entry name" value="Thioredoxin-like"/>
    <property type="match status" value="1"/>
</dbReference>
<evidence type="ECO:0000259" key="1">
    <source>
        <dbReference type="Pfam" id="PF13462"/>
    </source>
</evidence>
<dbReference type="InterPro" id="IPR012336">
    <property type="entry name" value="Thioredoxin-like_fold"/>
</dbReference>
<dbReference type="Proteomes" id="UP000229362">
    <property type="component" value="Unassembled WGS sequence"/>
</dbReference>
<feature type="non-terminal residue" evidence="2">
    <location>
        <position position="1"/>
    </location>
</feature>
<sequence length="55" mass="5699">LRKIVVAGVGEGSSLGVRGTPTFFVNGVQIQNPQSVDAFAQIIQSAIAVTEEVAE</sequence>
<dbReference type="Gene3D" id="3.40.30.10">
    <property type="entry name" value="Glutaredoxin"/>
    <property type="match status" value="1"/>
</dbReference>
<accession>A0A2M6VZV3</accession>
<dbReference type="AlphaFoldDB" id="A0A2M6VZV3"/>
<organism evidence="2 3">
    <name type="scientific">Candidatus Magasanikbacteria bacterium CG10_big_fil_rev_8_21_14_0_10_43_6</name>
    <dbReference type="NCBI Taxonomy" id="1974650"/>
    <lineage>
        <taxon>Bacteria</taxon>
        <taxon>Candidatus Magasanikiibacteriota</taxon>
    </lineage>
</organism>
<evidence type="ECO:0000313" key="2">
    <source>
        <dbReference type="EMBL" id="PIT86025.1"/>
    </source>
</evidence>
<dbReference type="Pfam" id="PF13462">
    <property type="entry name" value="Thioredoxin_4"/>
    <property type="match status" value="1"/>
</dbReference>
<reference evidence="3" key="1">
    <citation type="submission" date="2017-09" db="EMBL/GenBank/DDBJ databases">
        <title>Depth-based differentiation of microbial function through sediment-hosted aquifers and enrichment of novel symbionts in the deep terrestrial subsurface.</title>
        <authorList>
            <person name="Probst A.J."/>
            <person name="Ladd B."/>
            <person name="Jarett J.K."/>
            <person name="Geller-Mcgrath D.E."/>
            <person name="Sieber C.M.K."/>
            <person name="Emerson J.B."/>
            <person name="Anantharaman K."/>
            <person name="Thomas B.C."/>
            <person name="Malmstrom R."/>
            <person name="Stieglmeier M."/>
            <person name="Klingl A."/>
            <person name="Woyke T."/>
            <person name="Ryan C.M."/>
            <person name="Banfield J.F."/>
        </authorList>
    </citation>
    <scope>NUCLEOTIDE SEQUENCE [LARGE SCALE GENOMIC DNA]</scope>
</reference>
<evidence type="ECO:0000313" key="3">
    <source>
        <dbReference type="Proteomes" id="UP000229362"/>
    </source>
</evidence>